<sequence length="164" mass="17810" precursor="true">MALRITNFIKGISGIVLMGAITLHAEEIGSVDTAFVLVGANHKIVVEAFDDPKIPGVSCHLSRAKTGGMKGTFGIAEDTADASIACRQTGIIHLPQDVQSKKKDGERVFKESTSFLFKHIQVVRFYDAKRHTLVYLTYSDKLIDGSPKNAISTVQISNALFSSK</sequence>
<proteinExistence type="predicted"/>
<organism evidence="1 2">
    <name type="scientific">Sulfurospirillum deleyianum (strain ATCC 51133 / DSM 6946 / 5175)</name>
    <dbReference type="NCBI Taxonomy" id="525898"/>
    <lineage>
        <taxon>Bacteria</taxon>
        <taxon>Pseudomonadati</taxon>
        <taxon>Campylobacterota</taxon>
        <taxon>Epsilonproteobacteria</taxon>
        <taxon>Campylobacterales</taxon>
        <taxon>Sulfurospirillaceae</taxon>
        <taxon>Sulfurospirillum</taxon>
    </lineage>
</organism>
<reference evidence="1 2" key="2">
    <citation type="journal article" date="2010" name="Stand. Genomic Sci.">
        <title>Complete genome sequence of Sulfurospirillum deleyianum type strain (5175).</title>
        <authorList>
            <person name="Sikorski J."/>
            <person name="Lapidus A."/>
            <person name="Copeland A."/>
            <person name="Glavina Del Rio T."/>
            <person name="Nolan M."/>
            <person name="Lucas S."/>
            <person name="Chen F."/>
            <person name="Tice H."/>
            <person name="Cheng J.F."/>
            <person name="Saunders E."/>
            <person name="Bruce D."/>
            <person name="Goodwin L."/>
            <person name="Pitluck S."/>
            <person name="Ovchinnikova G."/>
            <person name="Pati A."/>
            <person name="Ivanova N."/>
            <person name="Mavromatis K."/>
            <person name="Chen A."/>
            <person name="Palaniappan K."/>
            <person name="Chain P."/>
            <person name="Land M."/>
            <person name="Hauser L."/>
            <person name="Chang Y.J."/>
            <person name="Jeffries C.D."/>
            <person name="Brettin T."/>
            <person name="Detter J.C."/>
            <person name="Han C."/>
            <person name="Rohde M."/>
            <person name="Lang E."/>
            <person name="Spring S."/>
            <person name="Goker M."/>
            <person name="Bristow J."/>
            <person name="Eisen J.A."/>
            <person name="Markowitz V."/>
            <person name="Hugenholtz P."/>
            <person name="Kyrpides N.C."/>
            <person name="Klenk H.P."/>
        </authorList>
    </citation>
    <scope>NUCLEOTIDE SEQUENCE [LARGE SCALE GENOMIC DNA]</scope>
    <source>
        <strain evidence="2">ATCC 51133 / DSM 6946 / 5175</strain>
    </source>
</reference>
<dbReference type="PANTHER" id="PTHR37952">
    <property type="match status" value="1"/>
</dbReference>
<gene>
    <name evidence="1" type="ordered locus">Sdel_0789</name>
</gene>
<dbReference type="GO" id="GO:0005829">
    <property type="term" value="C:cytosol"/>
    <property type="evidence" value="ECO:0007669"/>
    <property type="project" value="TreeGrafter"/>
</dbReference>
<dbReference type="STRING" id="525898.Sdel_0789"/>
<protein>
    <submittedName>
        <fullName evidence="1">CreA family protein</fullName>
    </submittedName>
</protein>
<dbReference type="Pfam" id="PF05981">
    <property type="entry name" value="CreA"/>
    <property type="match status" value="1"/>
</dbReference>
<dbReference type="EMBL" id="CP001816">
    <property type="protein sequence ID" value="ACZ11820.1"/>
    <property type="molecule type" value="Genomic_DNA"/>
</dbReference>
<evidence type="ECO:0000313" key="2">
    <source>
        <dbReference type="Proteomes" id="UP000002222"/>
    </source>
</evidence>
<dbReference type="AlphaFoldDB" id="D1B150"/>
<dbReference type="Proteomes" id="UP000002222">
    <property type="component" value="Chromosome"/>
</dbReference>
<dbReference type="OrthoDB" id="9788409at2"/>
<dbReference type="InterPro" id="IPR010292">
    <property type="entry name" value="Uncharacterised_CreA"/>
</dbReference>
<dbReference type="eggNOG" id="COG3045">
    <property type="taxonomic scope" value="Bacteria"/>
</dbReference>
<dbReference type="PIRSF" id="PIRSF003174">
    <property type="entry name" value="CreA"/>
    <property type="match status" value="1"/>
</dbReference>
<reference evidence="2" key="1">
    <citation type="submission" date="2009-11" db="EMBL/GenBank/DDBJ databases">
        <title>The complete genome of Sulfurospirillum deleyianum DSM 6946.</title>
        <authorList>
            <consortium name="US DOE Joint Genome Institute (JGI-PGF)"/>
            <person name="Lucas S."/>
            <person name="Copeland A."/>
            <person name="Lapidus A."/>
            <person name="Glavina del Rio T."/>
            <person name="Dalin E."/>
            <person name="Tice H."/>
            <person name="Bruce D."/>
            <person name="Goodwin L."/>
            <person name="Pitluck S."/>
            <person name="Kyrpides N."/>
            <person name="Mavromatis K."/>
            <person name="Ivanova N."/>
            <person name="Ovchinnikova G."/>
            <person name="Munk A.C."/>
            <person name="Lu M."/>
            <person name="Brettin T."/>
            <person name="Detter J.C."/>
            <person name="Han C."/>
            <person name="Tapia R."/>
            <person name="Larimer F."/>
            <person name="Land M."/>
            <person name="Hauser L."/>
            <person name="Markowitz V."/>
            <person name="Cheng J.F."/>
            <person name="Hugenholtz P."/>
            <person name="Woyke T."/>
            <person name="Wu D."/>
            <person name="Aumann P."/>
            <person name="Schneider S."/>
            <person name="Lang E."/>
            <person name="Spring S."/>
            <person name="Klenk H.P."/>
            <person name="Eisen J.A."/>
        </authorList>
    </citation>
    <scope>NUCLEOTIDE SEQUENCE [LARGE SCALE GENOMIC DNA]</scope>
    <source>
        <strain evidence="2">ATCC 51133 / DSM 6946 / 5175</strain>
    </source>
</reference>
<evidence type="ECO:0000313" key="1">
    <source>
        <dbReference type="EMBL" id="ACZ11820.1"/>
    </source>
</evidence>
<dbReference type="PANTHER" id="PTHR37952:SF2">
    <property type="entry name" value="PROTEIN CREA"/>
    <property type="match status" value="1"/>
</dbReference>
<keyword evidence="2" id="KW-1185">Reference proteome</keyword>
<dbReference type="KEGG" id="sdl:Sdel_0789"/>
<dbReference type="HOGENOM" id="CLU_109726_1_1_7"/>
<name>D1B150_SULD5</name>
<accession>D1B150</accession>
<dbReference type="RefSeq" id="WP_012856584.1">
    <property type="nucleotide sequence ID" value="NC_013512.1"/>
</dbReference>